<name>A0A1Y6LYS0_ZYMTR</name>
<accession>A0A1Y6LYS0</accession>
<reference evidence="1 2" key="1">
    <citation type="submission" date="2016-10" db="EMBL/GenBank/DDBJ databases">
        <authorList>
            <person name="Varghese N."/>
        </authorList>
    </citation>
    <scope>NUCLEOTIDE SEQUENCE [LARGE SCALE GENOMIC DNA]</scope>
</reference>
<dbReference type="Proteomes" id="UP000215453">
    <property type="component" value="Chromosome 12"/>
</dbReference>
<evidence type="ECO:0000313" key="1">
    <source>
        <dbReference type="EMBL" id="SMY29544.1"/>
    </source>
</evidence>
<dbReference type="AlphaFoldDB" id="A0A1Y6LYS0"/>
<dbReference type="EMBL" id="LT882687">
    <property type="protein sequence ID" value="SMY29544.1"/>
    <property type="molecule type" value="Genomic_DNA"/>
</dbReference>
<proteinExistence type="predicted"/>
<gene>
    <name evidence="1" type="ORF">ZT1A5_G10993</name>
</gene>
<sequence length="131" mass="14123">MAIVQPLTQKSQPTQPVSAGTVAGVSGIADNKSTDSKLLHARLVLLEIIARMEQEMFEKDKDDMVVASQVWKREAAKWKRHSAASEVRVKQLAADVARCGEEVARLGIGRAGKCVVKVDNGEAEKAQEGGL</sequence>
<organism evidence="1 2">
    <name type="scientific">Zymoseptoria tritici ST99CH_1A5</name>
    <dbReference type="NCBI Taxonomy" id="1276529"/>
    <lineage>
        <taxon>Eukaryota</taxon>
        <taxon>Fungi</taxon>
        <taxon>Dikarya</taxon>
        <taxon>Ascomycota</taxon>
        <taxon>Pezizomycotina</taxon>
        <taxon>Dothideomycetes</taxon>
        <taxon>Dothideomycetidae</taxon>
        <taxon>Mycosphaerellales</taxon>
        <taxon>Mycosphaerellaceae</taxon>
        <taxon>Zymoseptoria</taxon>
    </lineage>
</organism>
<evidence type="ECO:0000313" key="2">
    <source>
        <dbReference type="Proteomes" id="UP000215453"/>
    </source>
</evidence>
<protein>
    <submittedName>
        <fullName evidence="1">Uncharacterized protein</fullName>
    </submittedName>
</protein>